<dbReference type="STRING" id="1449976.KALB_4973"/>
<feature type="transmembrane region" description="Helical" evidence="3">
    <location>
        <begin position="831"/>
        <end position="851"/>
    </location>
</feature>
<evidence type="ECO:0000259" key="4">
    <source>
        <dbReference type="Pfam" id="PF01464"/>
    </source>
</evidence>
<dbReference type="InterPro" id="IPR008258">
    <property type="entry name" value="Transglycosylase_SLT_dom_1"/>
</dbReference>
<dbReference type="CDD" id="cd13402">
    <property type="entry name" value="LT_TF-like"/>
    <property type="match status" value="1"/>
</dbReference>
<keyword evidence="3" id="KW-0472">Membrane</keyword>
<dbReference type="InterPro" id="IPR023346">
    <property type="entry name" value="Lysozyme-like_dom_sf"/>
</dbReference>
<feature type="transmembrane region" description="Helical" evidence="3">
    <location>
        <begin position="772"/>
        <end position="794"/>
    </location>
</feature>
<feature type="domain" description="Transglycosylase SLT" evidence="4">
    <location>
        <begin position="1203"/>
        <end position="1285"/>
    </location>
</feature>
<feature type="region of interest" description="Disordered" evidence="2">
    <location>
        <begin position="128"/>
        <end position="156"/>
    </location>
</feature>
<sequence length="1365" mass="143598">MAKSVGGVYLDIIPSVKNFGSLLRSSTIGDVEKVGKEVGSTFGNALSGASSDGVRALQSKLDQAVLATQNASNNMVRSQAAAETAAGKVRIAEQQLAEARVKYAADSSQVIAAEEKLAAAQRNSEIQASRSQKAQEALTAAEATQKDLTEKNAATQEASAASTSKLAGAATTLVTAVTAVGLAMGAVAVKEAADYQTELTRLVTSAGESTDAIKGVGDGILEMAGQVGISSHELAVGMYTIESAGYHSADGLVVLKAAAQGAKEENAQLGTVANAVTDILTDYHLPAQQAADVTSKLVTAVSLGKTNFEALSGAMSSVAPLAGAAHVPLQDLLGDLAEMTAHGVSADQAAQNLANTIRSLANPTNVMTQELSQLGIRSDDVSKNLGKTGVSGALISISDAIMQHMGPEGQVLLQTFNQSKIAAEDAQKMYGALPPSLQKIADQFNTGKISMNEWRQGLKALPADQAALLQQWVTMRNNAEGFSQALKSGSTTAQTYTQALAKATGNATSMNVALMLTGENAKSTLENIDKIAESTDEAGHNVLGWSEIQGNFNQKLDQTKAQLGAFMIAIGEKLLPVATQALDWVGNFVRGLIDMGKWISENSNWIGLIAAVIGGLAAPLLAVKLAMEAWALATKLVALAQAALNLVLNANPIMLIVTGIAALAAGLIYAYTHFEGFRNVVQAVGNFLKDVFLAVWHALGVAIDWVVDHWKIFATALAIIFAPITLIVGLFVLVISHAKQIGDALTTAAQAVGKAFVWLWETILKPVFDGIFLVFRVAAAIVAAFLVEPIVLLVKNVLAPAFVWLYTAIIKPYIDAIGAIVHWVWDNVIKVVIDYIVAGVRLWGAIFTWLYTSIIKPSFDAIGAIFHWVWDNVISPIIGYIQQGIQFLGAVVRWLWDSVIKPYFDAIGQIFNWIWNNVIQPVINYIKAGIQAWGDIFSWLYDHVIKPVGDAISAAVDGIRHGFELAVEGIKTAWNKVMDIVKVPAKFIVDLVYNDAIVPLWNGVAHLFGLGDLNPVKTSAWAGGGVLPGYAPGIDSIPAMLSPGEAVLTPEAVRFLGTDTILGLNAMSGRTGGNQANGIPVHAAGGWLGDAWNALSSGAQAVWHGITDAASWVASLAGDIVGGVTKLFEGAIGKTASTPGGSSEWRTALTDIPGKVVQGAIDKVRSWFAAGNGAQYTAGAGVQQWKGVVDQALTLLGQPLSMEQTVLRRMQQESGGNPSIVNTTDSNWAAGTPSVGLMQVIGPTFGAYAGPYAGTGPFSYGVSTNPLANVYSGLNYALHRYGSLSALNQAGGYDDGGWLQPGITPVINASGRPEPVFSAGQWQTLKSAVASGNAGGEHHYHVTTHDPASVAAEIERRQRSQMLMR</sequence>
<keyword evidence="3" id="KW-1133">Transmembrane helix</keyword>
<feature type="transmembrane region" description="Helical" evidence="3">
    <location>
        <begin position="801"/>
        <end position="825"/>
    </location>
</feature>
<dbReference type="InterPro" id="IPR010090">
    <property type="entry name" value="Phage_tape_meas"/>
</dbReference>
<keyword evidence="3" id="KW-0812">Transmembrane</keyword>
<dbReference type="Pfam" id="PF10145">
    <property type="entry name" value="PhageMin_Tail"/>
    <property type="match status" value="1"/>
</dbReference>
<evidence type="ECO:0000313" key="6">
    <source>
        <dbReference type="EMBL" id="AHH98335.1"/>
    </source>
</evidence>
<dbReference type="RefSeq" id="WP_025358349.1">
    <property type="nucleotide sequence ID" value="NZ_CP007155.1"/>
</dbReference>
<feature type="transmembrane region" description="Helical" evidence="3">
    <location>
        <begin position="605"/>
        <end position="623"/>
    </location>
</feature>
<dbReference type="eggNOG" id="COG5283">
    <property type="taxonomic scope" value="Bacteria"/>
</dbReference>
<feature type="transmembrane region" description="Helical" evidence="3">
    <location>
        <begin position="713"/>
        <end position="734"/>
    </location>
</feature>
<feature type="compositionally biased region" description="Low complexity" evidence="2">
    <location>
        <begin position="134"/>
        <end position="143"/>
    </location>
</feature>
<gene>
    <name evidence="6" type="ORF">KALB_4973</name>
</gene>
<organism evidence="6 7">
    <name type="scientific">Kutzneria albida DSM 43870</name>
    <dbReference type="NCBI Taxonomy" id="1449976"/>
    <lineage>
        <taxon>Bacteria</taxon>
        <taxon>Bacillati</taxon>
        <taxon>Actinomycetota</taxon>
        <taxon>Actinomycetes</taxon>
        <taxon>Pseudonocardiales</taxon>
        <taxon>Pseudonocardiaceae</taxon>
        <taxon>Kutzneria</taxon>
    </lineage>
</organism>
<evidence type="ECO:0000256" key="3">
    <source>
        <dbReference type="SAM" id="Phobius"/>
    </source>
</evidence>
<feature type="domain" description="Phage tail tape measure protein" evidence="5">
    <location>
        <begin position="220"/>
        <end position="402"/>
    </location>
</feature>
<dbReference type="KEGG" id="kal:KALB_4973"/>
<dbReference type="Proteomes" id="UP000019225">
    <property type="component" value="Chromosome"/>
</dbReference>
<evidence type="ECO:0008006" key="8">
    <source>
        <dbReference type="Google" id="ProtNLM"/>
    </source>
</evidence>
<dbReference type="eggNOG" id="COG3953">
    <property type="taxonomic scope" value="Bacteria"/>
</dbReference>
<accession>W5WC51</accession>
<dbReference type="HOGENOM" id="CLU_260312_0_0_11"/>
<dbReference type="Pfam" id="PF01464">
    <property type="entry name" value="SLT"/>
    <property type="match status" value="1"/>
</dbReference>
<feature type="transmembrane region" description="Helical" evidence="3">
    <location>
        <begin position="653"/>
        <end position="671"/>
    </location>
</feature>
<evidence type="ECO:0000259" key="5">
    <source>
        <dbReference type="Pfam" id="PF10145"/>
    </source>
</evidence>
<evidence type="ECO:0000256" key="2">
    <source>
        <dbReference type="SAM" id="MobiDB-lite"/>
    </source>
</evidence>
<name>W5WC51_9PSEU</name>
<dbReference type="PATRIC" id="fig|1449976.3.peg.4992"/>
<dbReference type="SUPFAM" id="SSF53955">
    <property type="entry name" value="Lysozyme-like"/>
    <property type="match status" value="1"/>
</dbReference>
<evidence type="ECO:0000313" key="7">
    <source>
        <dbReference type="Proteomes" id="UP000019225"/>
    </source>
</evidence>
<dbReference type="EMBL" id="CP007155">
    <property type="protein sequence ID" value="AHH98335.1"/>
    <property type="molecule type" value="Genomic_DNA"/>
</dbReference>
<protein>
    <recommendedName>
        <fullName evidence="8">Phage tail tape measure protein domain-containing protein</fullName>
    </recommendedName>
</protein>
<proteinExistence type="predicted"/>
<dbReference type="OrthoDB" id="3765294at2"/>
<keyword evidence="1" id="KW-1188">Viral release from host cell</keyword>
<reference evidence="6" key="1">
    <citation type="journal article" date="2014" name="BMC Genomics">
        <title>Complete genome sequence of producer of the glycopeptide antibiotic Aculeximycin Kutzneria albida DSM 43870T, a representative of minor genus of Pseudonocardiaceae.</title>
        <authorList>
            <person name="Rebets Y."/>
            <person name="Tokovenko B."/>
            <person name="Lushchyk I."/>
            <person name="Ruckert C."/>
            <person name="Zaburannyi N."/>
            <person name="Bechthold A."/>
            <person name="Kalinowski J."/>
            <person name="Luzhetskyy A."/>
        </authorList>
    </citation>
    <scope>NUCLEOTIDE SEQUENCE [LARGE SCALE GENOMIC DNA]</scope>
    <source>
        <strain evidence="6">DSM 43870</strain>
    </source>
</reference>
<dbReference type="NCBIfam" id="TIGR01760">
    <property type="entry name" value="tape_meas_TP901"/>
    <property type="match status" value="1"/>
</dbReference>
<dbReference type="eggNOG" id="COG5412">
    <property type="taxonomic scope" value="Bacteria"/>
</dbReference>
<keyword evidence="7" id="KW-1185">Reference proteome</keyword>
<dbReference type="PANTHER" id="PTHR37813:SF1">
    <property type="entry name" value="FELS-2 PROPHAGE PROTEIN"/>
    <property type="match status" value="1"/>
</dbReference>
<evidence type="ECO:0000256" key="1">
    <source>
        <dbReference type="ARBA" id="ARBA00022612"/>
    </source>
</evidence>
<dbReference type="PANTHER" id="PTHR37813">
    <property type="entry name" value="FELS-2 PROPHAGE PROTEIN"/>
    <property type="match status" value="1"/>
</dbReference>